<dbReference type="EMBL" id="DVIQ01000095">
    <property type="protein sequence ID" value="HIS32667.1"/>
    <property type="molecule type" value="Genomic_DNA"/>
</dbReference>
<organism evidence="1 2">
    <name type="scientific">Candidatus Limivivens intestinipullorum</name>
    <dbReference type="NCBI Taxonomy" id="2840858"/>
    <lineage>
        <taxon>Bacteria</taxon>
        <taxon>Bacillati</taxon>
        <taxon>Bacillota</taxon>
        <taxon>Clostridia</taxon>
        <taxon>Lachnospirales</taxon>
        <taxon>Lachnospiraceae</taxon>
        <taxon>Lachnospiraceae incertae sedis</taxon>
        <taxon>Candidatus Limivivens</taxon>
    </lineage>
</organism>
<dbReference type="Pfam" id="PF10050">
    <property type="entry name" value="DUF2284"/>
    <property type="match status" value="1"/>
</dbReference>
<dbReference type="AlphaFoldDB" id="A0A9D1EUS8"/>
<dbReference type="InterPro" id="IPR019271">
    <property type="entry name" value="DUF2284_metal-binding"/>
</dbReference>
<name>A0A9D1EUS8_9FIRM</name>
<accession>A0A9D1EUS8</accession>
<evidence type="ECO:0000313" key="1">
    <source>
        <dbReference type="EMBL" id="HIS32667.1"/>
    </source>
</evidence>
<evidence type="ECO:0000313" key="2">
    <source>
        <dbReference type="Proteomes" id="UP000823935"/>
    </source>
</evidence>
<protein>
    <submittedName>
        <fullName evidence="1">DUF2284 domain-containing protein</fullName>
    </submittedName>
</protein>
<reference evidence="1" key="2">
    <citation type="journal article" date="2021" name="PeerJ">
        <title>Extensive microbial diversity within the chicken gut microbiome revealed by metagenomics and culture.</title>
        <authorList>
            <person name="Gilroy R."/>
            <person name="Ravi A."/>
            <person name="Getino M."/>
            <person name="Pursley I."/>
            <person name="Horton D.L."/>
            <person name="Alikhan N.F."/>
            <person name="Baker D."/>
            <person name="Gharbi K."/>
            <person name="Hall N."/>
            <person name="Watson M."/>
            <person name="Adriaenssens E.M."/>
            <person name="Foster-Nyarko E."/>
            <person name="Jarju S."/>
            <person name="Secka A."/>
            <person name="Antonio M."/>
            <person name="Oren A."/>
            <person name="Chaudhuri R.R."/>
            <person name="La Ragione R."/>
            <person name="Hildebrand F."/>
            <person name="Pallen M.J."/>
        </authorList>
    </citation>
    <scope>NUCLEOTIDE SEQUENCE</scope>
    <source>
        <strain evidence="1">CHK190-19873</strain>
    </source>
</reference>
<dbReference type="Proteomes" id="UP000823935">
    <property type="component" value="Unassembled WGS sequence"/>
</dbReference>
<sequence length="182" mass="20618">MTKEEQTEIEGIIAAYPVCQYAFLKPEEIEFPERVRIICETECPRYNTTWACPPGVGEVEECRRRCLSFQDVLLVTTLAEVSDTSLMEETLKTREGHEKVMRGLCRDMKKAGFRVLPLSTESCDICPDCTYPKAPCRFPDKMIPCVESYGILVTAAAERAGIDFFYDSGTVTWYGMIFFTGS</sequence>
<comment type="caution">
    <text evidence="1">The sequence shown here is derived from an EMBL/GenBank/DDBJ whole genome shotgun (WGS) entry which is preliminary data.</text>
</comment>
<proteinExistence type="predicted"/>
<reference evidence="1" key="1">
    <citation type="submission" date="2020-10" db="EMBL/GenBank/DDBJ databases">
        <authorList>
            <person name="Gilroy R."/>
        </authorList>
    </citation>
    <scope>NUCLEOTIDE SEQUENCE</scope>
    <source>
        <strain evidence="1">CHK190-19873</strain>
    </source>
</reference>
<gene>
    <name evidence="1" type="ORF">IAB44_14155</name>
</gene>